<gene>
    <name evidence="1" type="ORF">RJT34_23585</name>
</gene>
<proteinExistence type="predicted"/>
<sequence length="87" mass="9532">MVYTGCGEGDETLMHAIRDCPCAIGVWNLMISDSAYVGFFSTVKKLTHIAWNPPDAKFLKLNTGGSVLNNSMLTACAGLFRDKWNLC</sequence>
<protein>
    <submittedName>
        <fullName evidence="1">Uncharacterized protein</fullName>
    </submittedName>
</protein>
<organism evidence="1 2">
    <name type="scientific">Clitoria ternatea</name>
    <name type="common">Butterfly pea</name>
    <dbReference type="NCBI Taxonomy" id="43366"/>
    <lineage>
        <taxon>Eukaryota</taxon>
        <taxon>Viridiplantae</taxon>
        <taxon>Streptophyta</taxon>
        <taxon>Embryophyta</taxon>
        <taxon>Tracheophyta</taxon>
        <taxon>Spermatophyta</taxon>
        <taxon>Magnoliopsida</taxon>
        <taxon>eudicotyledons</taxon>
        <taxon>Gunneridae</taxon>
        <taxon>Pentapetalae</taxon>
        <taxon>rosids</taxon>
        <taxon>fabids</taxon>
        <taxon>Fabales</taxon>
        <taxon>Fabaceae</taxon>
        <taxon>Papilionoideae</taxon>
        <taxon>50 kb inversion clade</taxon>
        <taxon>NPAAA clade</taxon>
        <taxon>indigoferoid/millettioid clade</taxon>
        <taxon>Phaseoleae</taxon>
        <taxon>Clitoria</taxon>
    </lineage>
</organism>
<evidence type="ECO:0000313" key="1">
    <source>
        <dbReference type="EMBL" id="KAK7278554.1"/>
    </source>
</evidence>
<comment type="caution">
    <text evidence="1">The sequence shown here is derived from an EMBL/GenBank/DDBJ whole genome shotgun (WGS) entry which is preliminary data.</text>
</comment>
<accession>A0AAN9FMY4</accession>
<reference evidence="1 2" key="1">
    <citation type="submission" date="2024-01" db="EMBL/GenBank/DDBJ databases">
        <title>The genomes of 5 underutilized Papilionoideae crops provide insights into root nodulation and disease resistance.</title>
        <authorList>
            <person name="Yuan L."/>
        </authorList>
    </citation>
    <scope>NUCLEOTIDE SEQUENCE [LARGE SCALE GENOMIC DNA]</scope>
    <source>
        <strain evidence="1">LY-2023</strain>
        <tissue evidence="1">Leaf</tissue>
    </source>
</reference>
<dbReference type="AlphaFoldDB" id="A0AAN9FMY4"/>
<keyword evidence="2" id="KW-1185">Reference proteome</keyword>
<name>A0AAN9FMY4_CLITE</name>
<evidence type="ECO:0000313" key="2">
    <source>
        <dbReference type="Proteomes" id="UP001359559"/>
    </source>
</evidence>
<dbReference type="EMBL" id="JAYKXN010000006">
    <property type="protein sequence ID" value="KAK7278554.1"/>
    <property type="molecule type" value="Genomic_DNA"/>
</dbReference>
<dbReference type="Proteomes" id="UP001359559">
    <property type="component" value="Unassembled WGS sequence"/>
</dbReference>